<organism evidence="1 2">
    <name type="scientific">Flammeovirga pectinis</name>
    <dbReference type="NCBI Taxonomy" id="2494373"/>
    <lineage>
        <taxon>Bacteria</taxon>
        <taxon>Pseudomonadati</taxon>
        <taxon>Bacteroidota</taxon>
        <taxon>Cytophagia</taxon>
        <taxon>Cytophagales</taxon>
        <taxon>Flammeovirgaceae</taxon>
        <taxon>Flammeovirga</taxon>
    </lineage>
</organism>
<accession>A0A3S9PBD9</accession>
<dbReference type="Pfam" id="PF09905">
    <property type="entry name" value="VF530"/>
    <property type="match status" value="1"/>
</dbReference>
<keyword evidence="2" id="KW-1185">Reference proteome</keyword>
<dbReference type="Gene3D" id="1.10.720.30">
    <property type="entry name" value="SAP domain"/>
    <property type="match status" value="1"/>
</dbReference>
<reference evidence="1 2" key="1">
    <citation type="submission" date="2018-12" db="EMBL/GenBank/DDBJ databases">
        <title>Flammeovirga pectinis sp. nov., isolated from the gut of the Korean scallop, Patinopecten yessoensis.</title>
        <authorList>
            <person name="Bae J.-W."/>
            <person name="Jeong Y.-S."/>
            <person name="Kang W."/>
        </authorList>
    </citation>
    <scope>NUCLEOTIDE SEQUENCE [LARGE SCALE GENOMIC DNA]</scope>
    <source>
        <strain evidence="1 2">L12M1</strain>
    </source>
</reference>
<dbReference type="RefSeq" id="WP_126620006.1">
    <property type="nucleotide sequence ID" value="NZ_CP034563.1"/>
</dbReference>
<dbReference type="InterPro" id="IPR018668">
    <property type="entry name" value="DNA-binding_VF530-like"/>
</dbReference>
<dbReference type="AlphaFoldDB" id="A0A3S9PBD9"/>
<evidence type="ECO:0000313" key="1">
    <source>
        <dbReference type="EMBL" id="AZQ65362.1"/>
    </source>
</evidence>
<name>A0A3S9PBD9_9BACT</name>
<dbReference type="GO" id="GO:0003677">
    <property type="term" value="F:DNA binding"/>
    <property type="evidence" value="ECO:0007669"/>
    <property type="project" value="InterPro"/>
</dbReference>
<dbReference type="EMBL" id="CP034563">
    <property type="protein sequence ID" value="AZQ65362.1"/>
    <property type="molecule type" value="Genomic_DNA"/>
</dbReference>
<proteinExistence type="predicted"/>
<sequence>MEEKNQKQPNNPLHGVKLADMLEYLVDYYGWDQLAHRIRINCFSNDPSVKSSLKFLRRTPWAREKVEHLYLQKTKRQK</sequence>
<gene>
    <name evidence="1" type="ORF">EI427_24430</name>
</gene>
<evidence type="ECO:0000313" key="2">
    <source>
        <dbReference type="Proteomes" id="UP000267268"/>
    </source>
</evidence>
<dbReference type="KEGG" id="fll:EI427_24430"/>
<dbReference type="OrthoDB" id="9806870at2"/>
<protein>
    <submittedName>
        <fullName evidence="1">DUF2132 domain-containing protein</fullName>
    </submittedName>
</protein>
<dbReference type="Proteomes" id="UP000267268">
    <property type="component" value="Chromosome 2"/>
</dbReference>
<dbReference type="InterPro" id="IPR036361">
    <property type="entry name" value="SAP_dom_sf"/>
</dbReference>